<accession>A0A498RCT5</accession>
<dbReference type="Pfam" id="PF00005">
    <property type="entry name" value="ABC_tran"/>
    <property type="match status" value="1"/>
</dbReference>
<evidence type="ECO:0000256" key="1">
    <source>
        <dbReference type="ARBA" id="ARBA00022448"/>
    </source>
</evidence>
<keyword evidence="6" id="KW-1185">Reference proteome</keyword>
<dbReference type="RefSeq" id="WP_122630056.1">
    <property type="nucleotide sequence ID" value="NZ_UPPP01000116.1"/>
</dbReference>
<feature type="domain" description="ABC transporter" evidence="4">
    <location>
        <begin position="2"/>
        <end position="238"/>
    </location>
</feature>
<dbReference type="InterPro" id="IPR003593">
    <property type="entry name" value="AAA+_ATPase"/>
</dbReference>
<dbReference type="InterPro" id="IPR003439">
    <property type="entry name" value="ABC_transporter-like_ATP-bd"/>
</dbReference>
<dbReference type="CDD" id="cd03261">
    <property type="entry name" value="ABC_Org_Solvent_Resistant"/>
    <property type="match status" value="1"/>
</dbReference>
<dbReference type="PANTHER" id="PTHR43023">
    <property type="entry name" value="PROTEIN TRIGALACTOSYLDIACYLGLYCEROL 3, CHLOROPLASTIC"/>
    <property type="match status" value="1"/>
</dbReference>
<keyword evidence="2" id="KW-0547">Nucleotide-binding</keyword>
<dbReference type="InterPro" id="IPR027417">
    <property type="entry name" value="P-loop_NTPase"/>
</dbReference>
<dbReference type="AlphaFoldDB" id="A0A498RCT5"/>
<dbReference type="GO" id="GO:0016887">
    <property type="term" value="F:ATP hydrolysis activity"/>
    <property type="evidence" value="ECO:0007669"/>
    <property type="project" value="InterPro"/>
</dbReference>
<dbReference type="PROSITE" id="PS50893">
    <property type="entry name" value="ABC_TRANSPORTER_2"/>
    <property type="match status" value="1"/>
</dbReference>
<keyword evidence="1" id="KW-0813">Transport</keyword>
<reference evidence="5 6" key="1">
    <citation type="submission" date="2018-06" db="EMBL/GenBank/DDBJ databases">
        <authorList>
            <person name="Strepis N."/>
        </authorList>
    </citation>
    <scope>NUCLEOTIDE SEQUENCE [LARGE SCALE GENOMIC DNA]</scope>
    <source>
        <strain evidence="5">LUCI</strain>
    </source>
</reference>
<dbReference type="SUPFAM" id="SSF52540">
    <property type="entry name" value="P-loop containing nucleoside triphosphate hydrolases"/>
    <property type="match status" value="1"/>
</dbReference>
<dbReference type="InterPro" id="IPR017871">
    <property type="entry name" value="ABC_transporter-like_CS"/>
</dbReference>
<keyword evidence="3" id="KW-0067">ATP-binding</keyword>
<dbReference type="Gene3D" id="3.40.50.300">
    <property type="entry name" value="P-loop containing nucleotide triphosphate hydrolases"/>
    <property type="match status" value="1"/>
</dbReference>
<dbReference type="PANTHER" id="PTHR43023:SF6">
    <property type="entry name" value="INTERMEMBRANE PHOSPHOLIPID TRANSPORT SYSTEM ATP-BINDING PROTEIN MLAF"/>
    <property type="match status" value="1"/>
</dbReference>
<dbReference type="EMBL" id="UPPP01000116">
    <property type="protein sequence ID" value="VBB09251.1"/>
    <property type="molecule type" value="Genomic_DNA"/>
</dbReference>
<dbReference type="PROSITE" id="PS00211">
    <property type="entry name" value="ABC_TRANSPORTER_1"/>
    <property type="match status" value="1"/>
</dbReference>
<protein>
    <submittedName>
        <fullName evidence="5">Abc transporter</fullName>
    </submittedName>
</protein>
<evidence type="ECO:0000259" key="4">
    <source>
        <dbReference type="PROSITE" id="PS50893"/>
    </source>
</evidence>
<sequence>MIKLVNVNMTFHGKQVLENINLEIARGETMVIIGPSGSGKSTLLRLIIGLLKPDSGEIWVDDKELFRLSEDEINAVRLKMGMVFQYSALFDSMTVGENVAFGLRQHTKMTDEEIAAVVRRKLRIVGLRGQENTMPNELSGGMKKRVSLARAIAINPEVILYDEPTAGLDPIMSGKIDRLIAGTQRRMNVTSIVVTHHMPSAFNIADRIAMIYNGRIVETGTVDEIRHSENPLVQHFIQGQKIAGLAKRRLRE</sequence>
<organism evidence="5 6">
    <name type="scientific">Lucifera butyrica</name>
    <dbReference type="NCBI Taxonomy" id="1351585"/>
    <lineage>
        <taxon>Bacteria</taxon>
        <taxon>Bacillati</taxon>
        <taxon>Bacillota</taxon>
        <taxon>Negativicutes</taxon>
        <taxon>Veillonellales</taxon>
        <taxon>Veillonellaceae</taxon>
        <taxon>Lucifera</taxon>
    </lineage>
</organism>
<dbReference type="GO" id="GO:0005524">
    <property type="term" value="F:ATP binding"/>
    <property type="evidence" value="ECO:0007669"/>
    <property type="project" value="UniProtKB-KW"/>
</dbReference>
<evidence type="ECO:0000256" key="3">
    <source>
        <dbReference type="ARBA" id="ARBA00022840"/>
    </source>
</evidence>
<name>A0A498RCT5_9FIRM</name>
<evidence type="ECO:0000313" key="5">
    <source>
        <dbReference type="EMBL" id="VBB09251.1"/>
    </source>
</evidence>
<evidence type="ECO:0000256" key="2">
    <source>
        <dbReference type="ARBA" id="ARBA00022741"/>
    </source>
</evidence>
<dbReference type="Proteomes" id="UP000277811">
    <property type="component" value="Unassembled WGS sequence"/>
</dbReference>
<dbReference type="OrthoDB" id="9802264at2"/>
<gene>
    <name evidence="5" type="ORF">LUCI_4541</name>
</gene>
<dbReference type="SMART" id="SM00382">
    <property type="entry name" value="AAA"/>
    <property type="match status" value="1"/>
</dbReference>
<evidence type="ECO:0000313" key="6">
    <source>
        <dbReference type="Proteomes" id="UP000277811"/>
    </source>
</evidence>
<proteinExistence type="predicted"/>